<evidence type="ECO:0000313" key="9">
    <source>
        <dbReference type="EMBL" id="MCY9575322.1"/>
    </source>
</evidence>
<sequence length="1205" mass="140882">MKMKKKISKQKKILKRKIKFLKDPLMNFTKDQRHQRNNLYAFYYQRFDVVEKTVLYESRDGKSMTDSPLAIFEYLLHKPNFKDYTHIWAIEDFEMLKPILDKYTDYQNIIFVKRNSKDYLKYLATAKYLINNSTFQPFFICKKEQVYINTWHGTPLKYMGFDIPGNPAHSQNVLRNFLNSDYLISPNEHTTSMFINSYKLKHLFSGGIIEEGYPRIDLTLNTNPLEFKKDLHSFGVDLSLEKKTIVYAPTWKGTSVGKVKNNLIQITSDLNYLHERYSQEYNILLKLHPFLYHQASQLVELQGRLIPDFVDTNMLLSATDLLITDYSSIFFDFLVTNKPVLFYMWDADEYNEERGMYFNLKDLPGPRLYNIKDLADSIACIEDINSRFKHQYNRFKHDFTKHDDGKVTERVVKAIFNKDTETIRFINTFHEKKEKILIYPGGMKNNGITSSFINLTQNIDYHKYDVSCFMSTPNSKEVLNNIAKVNKNVRFIFKPGLPVYTLQEVYKDKFIHNRGVTGKLGERLYPQDAYYREFSRLFGKSTFDHVIDFSGYSLYWAKYLVSADAKTKICFMHNDLLSDSERTINGKKPHKINLRGLFTIYHKFDKLVSVSKGTMELNKQNLSNYADESKFDYVMNSINPDKILGTELQSSDQNTSSLILSNKPFKSRAKILSSKHDKIFPTLVEDDLSTFSNKEFENKVVMITRKAVTKQNEVLYKFSYEDHVVGWLNKKSFKLLPDSIICEEEVHRLAVITNPNRNDIWTKPYKTKGIKKVSSSHPYKNIIVEIDREARTERSLYCRFYINKQLIGWIDSSALKILQNYEVNGVPSEEKQVMIENEKETLLNKNYHEHEEFIRSLHNRTLLERKINKKMKIVHTENHTIWTKAYPNFGFAKVCSAELYKDAIVTVHKSHKTKEATYYQFSLDGKVIGWLNVRAFKTLDHQTILNRKEVSYSASLHLNEFKIYKKTSENTRFKVLKDYYLYNQKEVDITEEITTPISTYCSIELNNEKVGWVDKKALEIHEVQGFKIGNRFIPYPSKEHYNFVNMGRLSPEKGQDNLITAFKQHVETNANSRLYILGDGPLKNDLQKLIDKLKLQNYVFLVGQVENPFTILKMCDCFVLSSHYEGQPMVLLEAMTLGMDILATDIIANRTVLENGKYGALVNNSVDGLVGGLNNFSTHTNPTYATFNYKEYNKRAMDTFYKVLN</sequence>
<keyword evidence="5" id="KW-0732">Signal</keyword>
<dbReference type="RefSeq" id="WP_242059751.1">
    <property type="nucleotide sequence ID" value="NZ_JAMDMH010000010.1"/>
</dbReference>
<evidence type="ECO:0000259" key="8">
    <source>
        <dbReference type="PROSITE" id="PS51780"/>
    </source>
</evidence>
<keyword evidence="4" id="KW-0808">Transferase</keyword>
<name>A0ABT4EZW2_9BACI</name>
<dbReference type="Pfam" id="PF00534">
    <property type="entry name" value="Glycos_transf_1"/>
    <property type="match status" value="1"/>
</dbReference>
<dbReference type="EMBL" id="JAMDMH010000010">
    <property type="protein sequence ID" value="MCY9575322.1"/>
    <property type="molecule type" value="Genomic_DNA"/>
</dbReference>
<keyword evidence="7" id="KW-0472">Membrane</keyword>
<evidence type="ECO:0000256" key="1">
    <source>
        <dbReference type="ARBA" id="ARBA00004202"/>
    </source>
</evidence>
<evidence type="ECO:0000256" key="6">
    <source>
        <dbReference type="ARBA" id="ARBA00022944"/>
    </source>
</evidence>
<dbReference type="Pfam" id="PF04464">
    <property type="entry name" value="Glyphos_transf"/>
    <property type="match status" value="1"/>
</dbReference>
<dbReference type="PROSITE" id="PS51780">
    <property type="entry name" value="GW"/>
    <property type="match status" value="4"/>
</dbReference>
<organism evidence="9 10">
    <name type="scientific">Bacillus xiamenensis</name>
    <dbReference type="NCBI Taxonomy" id="1178537"/>
    <lineage>
        <taxon>Bacteria</taxon>
        <taxon>Bacillati</taxon>
        <taxon>Bacillota</taxon>
        <taxon>Bacilli</taxon>
        <taxon>Bacillales</taxon>
        <taxon>Bacillaceae</taxon>
        <taxon>Bacillus</taxon>
    </lineage>
</organism>
<evidence type="ECO:0000256" key="3">
    <source>
        <dbReference type="ARBA" id="ARBA00022475"/>
    </source>
</evidence>
<comment type="subcellular location">
    <subcellularLocation>
        <location evidence="1">Cell membrane</location>
        <topology evidence="1">Peripheral membrane protein</topology>
    </subcellularLocation>
</comment>
<feature type="domain" description="GW" evidence="8">
    <location>
        <begin position="742"/>
        <end position="820"/>
    </location>
</feature>
<keyword evidence="10" id="KW-1185">Reference proteome</keyword>
<keyword evidence="3" id="KW-1003">Cell membrane</keyword>
<dbReference type="InterPro" id="IPR043149">
    <property type="entry name" value="TagF_N"/>
</dbReference>
<dbReference type="Gene3D" id="3.40.50.2000">
    <property type="entry name" value="Glycogen Phosphorylase B"/>
    <property type="match status" value="1"/>
</dbReference>
<dbReference type="PANTHER" id="PTHR37316">
    <property type="entry name" value="TEICHOIC ACID GLYCEROL-PHOSPHATE PRIMASE"/>
    <property type="match status" value="1"/>
</dbReference>
<evidence type="ECO:0000256" key="7">
    <source>
        <dbReference type="ARBA" id="ARBA00023136"/>
    </source>
</evidence>
<dbReference type="SUPFAM" id="SSF53756">
    <property type="entry name" value="UDP-Glycosyltransferase/glycogen phosphorylase"/>
    <property type="match status" value="3"/>
</dbReference>
<comment type="caution">
    <text evidence="9">The sequence shown here is derived from an EMBL/GenBank/DDBJ whole genome shotgun (WGS) entry which is preliminary data.</text>
</comment>
<dbReference type="SUPFAM" id="SSF82057">
    <property type="entry name" value="Prokaryotic SH3-related domain"/>
    <property type="match status" value="4"/>
</dbReference>
<dbReference type="InterPro" id="IPR051612">
    <property type="entry name" value="Teichoic_Acid_Biosynth"/>
</dbReference>
<comment type="similarity">
    <text evidence="2">Belongs to the CDP-glycerol glycerophosphotransferase family.</text>
</comment>
<dbReference type="InterPro" id="IPR001296">
    <property type="entry name" value="Glyco_trans_1"/>
</dbReference>
<dbReference type="InterPro" id="IPR025987">
    <property type="entry name" value="GW_dom"/>
</dbReference>
<dbReference type="Gene3D" id="3.40.50.11820">
    <property type="match status" value="1"/>
</dbReference>
<dbReference type="NCBIfam" id="NF033202">
    <property type="entry name" value="GW_glycos_SH3"/>
    <property type="match status" value="2"/>
</dbReference>
<proteinExistence type="inferred from homology"/>
<gene>
    <name evidence="9" type="ORF">M5W27_05600</name>
</gene>
<dbReference type="Gene3D" id="2.30.30.170">
    <property type="match status" value="4"/>
</dbReference>
<dbReference type="InterPro" id="IPR043148">
    <property type="entry name" value="TagF_C"/>
</dbReference>
<keyword evidence="6" id="KW-0777">Teichoic acid biosynthesis</keyword>
<evidence type="ECO:0000256" key="2">
    <source>
        <dbReference type="ARBA" id="ARBA00010488"/>
    </source>
</evidence>
<dbReference type="Pfam" id="PF13457">
    <property type="entry name" value="GW"/>
    <property type="match status" value="4"/>
</dbReference>
<dbReference type="PANTHER" id="PTHR37316:SF3">
    <property type="entry name" value="TEICHOIC ACID GLYCEROL-PHOSPHATE TRANSFERASE"/>
    <property type="match status" value="1"/>
</dbReference>
<dbReference type="Gene3D" id="3.40.50.12580">
    <property type="match status" value="1"/>
</dbReference>
<dbReference type="CDD" id="cd03811">
    <property type="entry name" value="GT4_GT28_WabH-like"/>
    <property type="match status" value="1"/>
</dbReference>
<evidence type="ECO:0000313" key="10">
    <source>
        <dbReference type="Proteomes" id="UP001527057"/>
    </source>
</evidence>
<evidence type="ECO:0000256" key="4">
    <source>
        <dbReference type="ARBA" id="ARBA00022679"/>
    </source>
</evidence>
<feature type="domain" description="GW" evidence="8">
    <location>
        <begin position="661"/>
        <end position="738"/>
    </location>
</feature>
<feature type="domain" description="GW" evidence="8">
    <location>
        <begin position="946"/>
        <end position="1023"/>
    </location>
</feature>
<dbReference type="InterPro" id="IPR007554">
    <property type="entry name" value="Glycerophosphate_synth"/>
</dbReference>
<reference evidence="9 10" key="1">
    <citation type="submission" date="2022-05" db="EMBL/GenBank/DDBJ databases">
        <title>Genome Sequencing of Bee-Associated Microbes.</title>
        <authorList>
            <person name="Dunlap C."/>
        </authorList>
    </citation>
    <scope>NUCLEOTIDE SEQUENCE [LARGE SCALE GENOMIC DNA]</scope>
    <source>
        <strain evidence="9 10">CBP-1093</strain>
    </source>
</reference>
<dbReference type="InterPro" id="IPR038200">
    <property type="entry name" value="GW_dom_sf"/>
</dbReference>
<feature type="domain" description="GW" evidence="8">
    <location>
        <begin position="863"/>
        <end position="941"/>
    </location>
</feature>
<dbReference type="Proteomes" id="UP001527057">
    <property type="component" value="Unassembled WGS sequence"/>
</dbReference>
<evidence type="ECO:0000256" key="5">
    <source>
        <dbReference type="ARBA" id="ARBA00022729"/>
    </source>
</evidence>
<accession>A0ABT4EZW2</accession>
<protein>
    <submittedName>
        <fullName evidence="9">CDP-glycerol glycerophosphotransferase family protein</fullName>
    </submittedName>
</protein>